<keyword evidence="1" id="KW-0812">Transmembrane</keyword>
<keyword evidence="1" id="KW-1133">Transmembrane helix</keyword>
<comment type="caution">
    <text evidence="2">The sequence shown here is derived from an EMBL/GenBank/DDBJ whole genome shotgun (WGS) entry which is preliminary data.</text>
</comment>
<dbReference type="InterPro" id="IPR012902">
    <property type="entry name" value="N_methyl_site"/>
</dbReference>
<name>A0A3A6QP93_9VIBR</name>
<sequence>MINKQRGIALIEVMVAFVILGVAALSLIKLQTYVEQKADFAQKSIEALHLAESQLEWFRQRGFSSPTYPYLLVNVHTDCNAMIKQPITRAIQLTCTALLFSSHSLAAIEIKAYWLDRLNVEQEVGLKTMLSAFSEFDI</sequence>
<evidence type="ECO:0000313" key="2">
    <source>
        <dbReference type="EMBL" id="RJX74263.1"/>
    </source>
</evidence>
<accession>A0A3A6QP93</accession>
<keyword evidence="3" id="KW-1185">Reference proteome</keyword>
<feature type="transmembrane region" description="Helical" evidence="1">
    <location>
        <begin position="7"/>
        <end position="28"/>
    </location>
</feature>
<evidence type="ECO:0000256" key="1">
    <source>
        <dbReference type="SAM" id="Phobius"/>
    </source>
</evidence>
<dbReference type="OrthoDB" id="5829918at2"/>
<proteinExistence type="predicted"/>
<dbReference type="Proteomes" id="UP000273252">
    <property type="component" value="Unassembled WGS sequence"/>
</dbReference>
<keyword evidence="1" id="KW-0472">Membrane</keyword>
<organism evidence="2 3">
    <name type="scientific">Vibrio sinensis</name>
    <dbReference type="NCBI Taxonomy" id="2302434"/>
    <lineage>
        <taxon>Bacteria</taxon>
        <taxon>Pseudomonadati</taxon>
        <taxon>Pseudomonadota</taxon>
        <taxon>Gammaproteobacteria</taxon>
        <taxon>Vibrionales</taxon>
        <taxon>Vibrionaceae</taxon>
        <taxon>Vibrio</taxon>
    </lineage>
</organism>
<evidence type="ECO:0000313" key="3">
    <source>
        <dbReference type="Proteomes" id="UP000273252"/>
    </source>
</evidence>
<dbReference type="Pfam" id="PF07963">
    <property type="entry name" value="N_methyl"/>
    <property type="match status" value="1"/>
</dbReference>
<gene>
    <name evidence="2" type="ORF">DZ860_03785</name>
</gene>
<dbReference type="AlphaFoldDB" id="A0A3A6QP93"/>
<protein>
    <submittedName>
        <fullName evidence="2">Prepilin-type cleavage/methylation domain-containing protein</fullName>
    </submittedName>
</protein>
<dbReference type="RefSeq" id="WP_120029599.1">
    <property type="nucleotide sequence ID" value="NZ_QVMU01000002.1"/>
</dbReference>
<dbReference type="EMBL" id="QVMU01000002">
    <property type="protein sequence ID" value="RJX74263.1"/>
    <property type="molecule type" value="Genomic_DNA"/>
</dbReference>
<reference evidence="2 3" key="1">
    <citation type="submission" date="2018-08" db="EMBL/GenBank/DDBJ databases">
        <title>Vibrio isolated from the Eastern China Marginal Seas.</title>
        <authorList>
            <person name="Li Y."/>
        </authorList>
    </citation>
    <scope>NUCLEOTIDE SEQUENCE [LARGE SCALE GENOMIC DNA]</scope>
    <source>
        <strain evidence="2 3">BEI233</strain>
    </source>
</reference>